<dbReference type="AlphaFoldDB" id="A0A060DRD6"/>
<dbReference type="OrthoDB" id="9779853at2"/>
<dbReference type="Proteomes" id="UP000236268">
    <property type="component" value="Unassembled WGS sequence"/>
</dbReference>
<dbReference type="Pfam" id="PF00561">
    <property type="entry name" value="Abhydrolase_1"/>
    <property type="match status" value="1"/>
</dbReference>
<keyword evidence="3" id="KW-0378">Hydrolase</keyword>
<gene>
    <name evidence="2" type="ORF">ABAZ39_25615</name>
    <name evidence="3" type="ORF">C1S70_11130</name>
</gene>
<accession>A0A2K1G1R0</accession>
<evidence type="ECO:0000313" key="5">
    <source>
        <dbReference type="Proteomes" id="UP000236268"/>
    </source>
</evidence>
<keyword evidence="2" id="KW-0614">Plasmid</keyword>
<dbReference type="GO" id="GO:0016787">
    <property type="term" value="F:hydrolase activity"/>
    <property type="evidence" value="ECO:0007669"/>
    <property type="project" value="UniProtKB-KW"/>
</dbReference>
<accession>A0A060DRD6</accession>
<evidence type="ECO:0000313" key="2">
    <source>
        <dbReference type="EMBL" id="AIB15275.1"/>
    </source>
</evidence>
<dbReference type="EMBL" id="POWG01000010">
    <property type="protein sequence ID" value="PNQ98705.1"/>
    <property type="molecule type" value="Genomic_DNA"/>
</dbReference>
<geneLocation type="plasmid" evidence="2 4">
    <name>AbAZ39_p2</name>
</geneLocation>
<evidence type="ECO:0000259" key="1">
    <source>
        <dbReference type="Pfam" id="PF00561"/>
    </source>
</evidence>
<evidence type="ECO:0000313" key="3">
    <source>
        <dbReference type="EMBL" id="PNQ98705.1"/>
    </source>
</evidence>
<dbReference type="EMBL" id="CP007795">
    <property type="protein sequence ID" value="AIB15275.1"/>
    <property type="molecule type" value="Genomic_DNA"/>
</dbReference>
<proteinExistence type="predicted"/>
<dbReference type="KEGG" id="abq:ABAZ39_25615"/>
<dbReference type="Gene3D" id="3.40.50.1820">
    <property type="entry name" value="alpha/beta hydrolase"/>
    <property type="match status" value="1"/>
</dbReference>
<dbReference type="InterPro" id="IPR050471">
    <property type="entry name" value="AB_hydrolase"/>
</dbReference>
<protein>
    <submittedName>
        <fullName evidence="3">Alpha/beta hydrolase</fullName>
    </submittedName>
    <submittedName>
        <fullName evidence="2">Arylesterase</fullName>
    </submittedName>
</protein>
<dbReference type="InterPro" id="IPR000073">
    <property type="entry name" value="AB_hydrolase_1"/>
</dbReference>
<dbReference type="PANTHER" id="PTHR43433:SF5">
    <property type="entry name" value="AB HYDROLASE-1 DOMAIN-CONTAINING PROTEIN"/>
    <property type="match status" value="1"/>
</dbReference>
<organism evidence="2 4">
    <name type="scientific">Azospirillum argentinense</name>
    <dbReference type="NCBI Taxonomy" id="2970906"/>
    <lineage>
        <taxon>Bacteria</taxon>
        <taxon>Pseudomonadati</taxon>
        <taxon>Pseudomonadota</taxon>
        <taxon>Alphaproteobacteria</taxon>
        <taxon>Rhodospirillales</taxon>
        <taxon>Azospirillaceae</taxon>
        <taxon>Azospirillum</taxon>
    </lineage>
</organism>
<dbReference type="RefSeq" id="WP_040136689.1">
    <property type="nucleotide sequence ID" value="NZ_CP007795.1"/>
</dbReference>
<name>A0A060DRD6_9PROT</name>
<feature type="domain" description="AB hydrolase-1" evidence="1">
    <location>
        <begin position="35"/>
        <end position="268"/>
    </location>
</feature>
<dbReference type="InterPro" id="IPR029058">
    <property type="entry name" value="AB_hydrolase_fold"/>
</dbReference>
<evidence type="ECO:0000313" key="4">
    <source>
        <dbReference type="Proteomes" id="UP000027186"/>
    </source>
</evidence>
<geneLocation type="plasmid" evidence="3">
    <name>p7unnamed</name>
</geneLocation>
<reference evidence="2 4" key="1">
    <citation type="journal article" date="2014" name="Genome Announc.">
        <title>Complete Genome Sequence of the Model Rhizosphere Strain Azospirillum brasilense Az39, Successfully Applied in Agriculture.</title>
        <authorList>
            <person name="Rivera D."/>
            <person name="Revale S."/>
            <person name="Molina R."/>
            <person name="Gualpa J."/>
            <person name="Puente M."/>
            <person name="Maroniche G."/>
            <person name="Paris G."/>
            <person name="Baker D."/>
            <person name="Clavijo B."/>
            <person name="McLay K."/>
            <person name="Spaepen S."/>
            <person name="Perticari A."/>
            <person name="Vazquez M."/>
            <person name="Wisniewski-Dye F."/>
            <person name="Watkins C."/>
            <person name="Martinez-Abarca F."/>
            <person name="Vanderleyden J."/>
            <person name="Cassan F."/>
        </authorList>
    </citation>
    <scope>NUCLEOTIDE SEQUENCE [LARGE SCALE GENOMIC DNA]</scope>
    <source>
        <strain evidence="2 4">Az39</strain>
        <plasmid evidence="2">AbAZ39_p2</plasmid>
    </source>
</reference>
<dbReference type="SUPFAM" id="SSF53474">
    <property type="entry name" value="alpha/beta-Hydrolases"/>
    <property type="match status" value="1"/>
</dbReference>
<sequence length="283" mass="31252">MSMTPASPAAPNQPGFLQTDDGVRLFYRDWGEGRPVVFLSSWSLNSDSWAYQMLALAERECRCVAYDRRGHGRSSDPGRGFDFDRLADDLAALLDRLDLRGVTLVGHSMSCGEIIRYLSRHGSDRVSRAVLVGTVTPTLGRTDDDPDGIDPAVFEAFRSECLMRDFPKWLEDNIRPFLAADSSAGMMEWVKAMALQASMKALLDCHRATTSTDFRRELPGIAVPTLLVHGDLDVSSPLGITGRKTAALMPNATLAVYEGAPHGLFLTHMDRFNRDLLAFLDAR</sequence>
<dbReference type="PANTHER" id="PTHR43433">
    <property type="entry name" value="HYDROLASE, ALPHA/BETA FOLD FAMILY PROTEIN"/>
    <property type="match status" value="1"/>
</dbReference>
<dbReference type="Proteomes" id="UP000027186">
    <property type="component" value="Plasmid AbAZ39_p2"/>
</dbReference>
<reference evidence="3 5" key="2">
    <citation type="submission" date="2018-01" db="EMBL/GenBank/DDBJ databases">
        <title>Whole genome sequence of Azospirillum brasilense REC3 isolated from strawberry roots.</title>
        <authorList>
            <person name="Fontana C.A."/>
            <person name="Salazar S.M."/>
            <person name="Bassi D."/>
            <person name="Puglisi E."/>
            <person name="Lovaisa N.C."/>
            <person name="Toffoli L.M."/>
            <person name="Pedraza R."/>
            <person name="Cocconcelli P.S."/>
        </authorList>
    </citation>
    <scope>NUCLEOTIDE SEQUENCE [LARGE SCALE GENOMIC DNA]</scope>
    <source>
        <strain evidence="3 5">REC3</strain>
        <plasmid evidence="3">p7unnamed</plasmid>
    </source>
</reference>